<gene>
    <name evidence="2" type="ORF">AVDCRST_MAG01-01-166</name>
</gene>
<accession>A0A6J4NGF7</accession>
<sequence>ATRLPPALHRSGGERPPSKAGRASRRRLRAPGRHAREGASYGANPAGCGLERRREGRLRVRRRGVQALPGDRGYKGARRPAEGPGYGVARLPSRAGGAGRLFVLAPAGGEGGVLARDRGRLPRPPAAV</sequence>
<evidence type="ECO:0000313" key="2">
    <source>
        <dbReference type="EMBL" id="CAA9384540.1"/>
    </source>
</evidence>
<feature type="non-terminal residue" evidence="2">
    <location>
        <position position="128"/>
    </location>
</feature>
<feature type="compositionally biased region" description="Basic residues" evidence="1">
    <location>
        <begin position="22"/>
        <end position="33"/>
    </location>
</feature>
<organism evidence="2">
    <name type="scientific">uncultured Rubrobacteraceae bacterium</name>
    <dbReference type="NCBI Taxonomy" id="349277"/>
    <lineage>
        <taxon>Bacteria</taxon>
        <taxon>Bacillati</taxon>
        <taxon>Actinomycetota</taxon>
        <taxon>Rubrobacteria</taxon>
        <taxon>Rubrobacterales</taxon>
        <taxon>Rubrobacteraceae</taxon>
        <taxon>environmental samples</taxon>
    </lineage>
</organism>
<dbReference type="EMBL" id="CADCUW010000022">
    <property type="protein sequence ID" value="CAA9384540.1"/>
    <property type="molecule type" value="Genomic_DNA"/>
</dbReference>
<proteinExistence type="predicted"/>
<feature type="region of interest" description="Disordered" evidence="1">
    <location>
        <begin position="1"/>
        <end position="86"/>
    </location>
</feature>
<dbReference type="AlphaFoldDB" id="A0A6J4NGF7"/>
<name>A0A6J4NGF7_9ACTN</name>
<feature type="non-terminal residue" evidence="2">
    <location>
        <position position="1"/>
    </location>
</feature>
<evidence type="ECO:0000256" key="1">
    <source>
        <dbReference type="SAM" id="MobiDB-lite"/>
    </source>
</evidence>
<reference evidence="2" key="1">
    <citation type="submission" date="2020-02" db="EMBL/GenBank/DDBJ databases">
        <authorList>
            <person name="Meier V. D."/>
        </authorList>
    </citation>
    <scope>NUCLEOTIDE SEQUENCE</scope>
    <source>
        <strain evidence="2">AVDCRST_MAG01</strain>
    </source>
</reference>
<protein>
    <submittedName>
        <fullName evidence="2">Uncharacterized protein</fullName>
    </submittedName>
</protein>